<evidence type="ECO:0000256" key="3">
    <source>
        <dbReference type="ARBA" id="ARBA00022964"/>
    </source>
</evidence>
<dbReference type="GO" id="GO:0051213">
    <property type="term" value="F:dioxygenase activity"/>
    <property type="evidence" value="ECO:0007669"/>
    <property type="project" value="UniProtKB-KW"/>
</dbReference>
<keyword evidence="5" id="KW-0408">Iron</keyword>
<dbReference type="InterPro" id="IPR032862">
    <property type="entry name" value="ALKBH6"/>
</dbReference>
<accession>A0A369JDD9</accession>
<dbReference type="PANTHER" id="PTHR46030:SF1">
    <property type="entry name" value="ALPHA-KETOGLUTARATE-DEPENDENT DIOXYGENASE ALKB HOMOLOG 6"/>
    <property type="match status" value="1"/>
</dbReference>
<evidence type="ECO:0000256" key="2">
    <source>
        <dbReference type="ARBA" id="ARBA00022723"/>
    </source>
</evidence>
<dbReference type="OrthoDB" id="412814at2759"/>
<proteinExistence type="inferred from homology"/>
<dbReference type="InParanoid" id="A0A369JDD9"/>
<evidence type="ECO:0000256" key="5">
    <source>
        <dbReference type="ARBA" id="ARBA00023004"/>
    </source>
</evidence>
<reference evidence="6" key="1">
    <citation type="submission" date="2018-04" db="EMBL/GenBank/DDBJ databases">
        <title>Whole genome sequencing of Hypsizygus marmoreus.</title>
        <authorList>
            <person name="Choi I.-G."/>
            <person name="Min B."/>
            <person name="Kim J.-G."/>
            <person name="Kim S."/>
            <person name="Oh Y.-L."/>
            <person name="Kong W.-S."/>
            <person name="Park H."/>
            <person name="Jeong J."/>
            <person name="Song E.-S."/>
        </authorList>
    </citation>
    <scope>NUCLEOTIDE SEQUENCE [LARGE SCALE GENOMIC DNA]</scope>
    <source>
        <strain evidence="6">51987-8</strain>
    </source>
</reference>
<dbReference type="GO" id="GO:0046872">
    <property type="term" value="F:metal ion binding"/>
    <property type="evidence" value="ECO:0007669"/>
    <property type="project" value="UniProtKB-KW"/>
</dbReference>
<dbReference type="InterPro" id="IPR037151">
    <property type="entry name" value="AlkB-like_sf"/>
</dbReference>
<keyword evidence="4" id="KW-0560">Oxidoreductase</keyword>
<evidence type="ECO:0000313" key="7">
    <source>
        <dbReference type="Proteomes" id="UP000076154"/>
    </source>
</evidence>
<dbReference type="STRING" id="39966.A0A369JDD9"/>
<organism evidence="6 7">
    <name type="scientific">Hypsizygus marmoreus</name>
    <name type="common">White beech mushroom</name>
    <name type="synonym">Agaricus marmoreus</name>
    <dbReference type="NCBI Taxonomy" id="39966"/>
    <lineage>
        <taxon>Eukaryota</taxon>
        <taxon>Fungi</taxon>
        <taxon>Dikarya</taxon>
        <taxon>Basidiomycota</taxon>
        <taxon>Agaricomycotina</taxon>
        <taxon>Agaricomycetes</taxon>
        <taxon>Agaricomycetidae</taxon>
        <taxon>Agaricales</taxon>
        <taxon>Tricholomatineae</taxon>
        <taxon>Lyophyllaceae</taxon>
        <taxon>Hypsizygus</taxon>
    </lineage>
</organism>
<dbReference type="PANTHER" id="PTHR46030">
    <property type="entry name" value="ALPHA-KETOGLUTARATE-DEPENDENT DIOXYGENASE ALKB HOMOLOG 6"/>
    <property type="match status" value="1"/>
</dbReference>
<dbReference type="Proteomes" id="UP000076154">
    <property type="component" value="Unassembled WGS sequence"/>
</dbReference>
<comment type="caution">
    <text evidence="6">The sequence shown here is derived from an EMBL/GenBank/DDBJ whole genome shotgun (WGS) entry which is preliminary data.</text>
</comment>
<dbReference type="SUPFAM" id="SSF51197">
    <property type="entry name" value="Clavaminate synthase-like"/>
    <property type="match status" value="1"/>
</dbReference>
<name>A0A369JDD9_HYPMA</name>
<dbReference type="GO" id="GO:0005634">
    <property type="term" value="C:nucleus"/>
    <property type="evidence" value="ECO:0007669"/>
    <property type="project" value="TreeGrafter"/>
</dbReference>
<evidence type="ECO:0000256" key="4">
    <source>
        <dbReference type="ARBA" id="ARBA00023002"/>
    </source>
</evidence>
<dbReference type="Gene3D" id="2.60.120.590">
    <property type="entry name" value="Alpha-ketoglutarate-dependent dioxygenase AlkB-like"/>
    <property type="match status" value="1"/>
</dbReference>
<protein>
    <submittedName>
        <fullName evidence="6">Alpha-ketoglutarate-dependent dioxygenase alkB 6</fullName>
    </submittedName>
</protein>
<comment type="similarity">
    <text evidence="1">Belongs to the alkB family.</text>
</comment>
<sequence length="291" mass="32685">MTIGGVELSAHRVAGHETFYIPDFVTASDDALRPLVATRRRRVPYPKGQASQVLSKVTKTTSFAHASRRSFDKITEVPQQKWKQLTNRRLQLWGGEITSKNVLFTQDMPYFVEVYPDIIPRLKRIGAFASSPHGAPNHVILNEPHEDGPAYYPIVATLSLGSHSVFHYHRYKTEGAHELTRTAIGNGRIVDPAPALTVLLERRSLIISRGPMYTSHLHGIRGITEDRISRDDSSNAPILTDMGVEIANWDMLSGEEVKRVMQEGGVLKRDVRYSLTCRDVERVASVKSFTR</sequence>
<keyword evidence="2" id="KW-0479">Metal-binding</keyword>
<gene>
    <name evidence="6" type="primary">alkbh6</name>
    <name evidence="6" type="ORF">Hypma_001057</name>
</gene>
<evidence type="ECO:0000313" key="6">
    <source>
        <dbReference type="EMBL" id="RDB17733.1"/>
    </source>
</evidence>
<keyword evidence="7" id="KW-1185">Reference proteome</keyword>
<keyword evidence="3 6" id="KW-0223">Dioxygenase</keyword>
<dbReference type="EMBL" id="LUEZ02000110">
    <property type="protein sequence ID" value="RDB17733.1"/>
    <property type="molecule type" value="Genomic_DNA"/>
</dbReference>
<dbReference type="AlphaFoldDB" id="A0A369JDD9"/>
<evidence type="ECO:0000256" key="1">
    <source>
        <dbReference type="ARBA" id="ARBA00007879"/>
    </source>
</evidence>